<dbReference type="InterPro" id="IPR050194">
    <property type="entry name" value="Glycosyltransferase_grp1"/>
</dbReference>
<evidence type="ECO:0000256" key="1">
    <source>
        <dbReference type="ARBA" id="ARBA00022676"/>
    </source>
</evidence>
<dbReference type="PANTHER" id="PTHR45947:SF3">
    <property type="entry name" value="SULFOQUINOVOSYL TRANSFERASE SQD2"/>
    <property type="match status" value="1"/>
</dbReference>
<dbReference type="Pfam" id="PF13439">
    <property type="entry name" value="Glyco_transf_4"/>
    <property type="match status" value="1"/>
</dbReference>
<dbReference type="SUPFAM" id="SSF53756">
    <property type="entry name" value="UDP-Glycosyltransferase/glycogen phosphorylase"/>
    <property type="match status" value="1"/>
</dbReference>
<keyword evidence="1" id="KW-0328">Glycosyltransferase</keyword>
<dbReference type="CDD" id="cd03801">
    <property type="entry name" value="GT4_PimA-like"/>
    <property type="match status" value="1"/>
</dbReference>
<gene>
    <name evidence="4" type="ORF">P3H78_14035</name>
</gene>
<dbReference type="Pfam" id="PF13692">
    <property type="entry name" value="Glyco_trans_1_4"/>
    <property type="match status" value="1"/>
</dbReference>
<dbReference type="RefSeq" id="WP_276109292.1">
    <property type="nucleotide sequence ID" value="NZ_JARJBB010000006.1"/>
</dbReference>
<reference evidence="4 5" key="1">
    <citation type="submission" date="2023-03" db="EMBL/GenBank/DDBJ databases">
        <title>Draft genome sequence of Streptomyces sp. K1PA1 isolated from peat swamp forest in Thailand.</title>
        <authorList>
            <person name="Klaysubun C."/>
            <person name="Duangmal K."/>
        </authorList>
    </citation>
    <scope>NUCLEOTIDE SEQUENCE [LARGE SCALE GENOMIC DNA]</scope>
    <source>
        <strain evidence="4 5">K1PA1</strain>
    </source>
</reference>
<dbReference type="PANTHER" id="PTHR45947">
    <property type="entry name" value="SULFOQUINOVOSYL TRANSFERASE SQD2"/>
    <property type="match status" value="1"/>
</dbReference>
<proteinExistence type="predicted"/>
<organism evidence="4 5">
    <name type="scientific">Streptomyces tropicalis</name>
    <dbReference type="NCBI Taxonomy" id="3034234"/>
    <lineage>
        <taxon>Bacteria</taxon>
        <taxon>Bacillati</taxon>
        <taxon>Actinomycetota</taxon>
        <taxon>Actinomycetes</taxon>
        <taxon>Kitasatosporales</taxon>
        <taxon>Streptomycetaceae</taxon>
        <taxon>Streptomyces</taxon>
    </lineage>
</organism>
<protein>
    <submittedName>
        <fullName evidence="4">Glycosyltransferase family 4 protein</fullName>
    </submittedName>
</protein>
<name>A0ABT6A503_9ACTN</name>
<dbReference type="EMBL" id="JARJBB010000006">
    <property type="protein sequence ID" value="MDF3299730.1"/>
    <property type="molecule type" value="Genomic_DNA"/>
</dbReference>
<sequence>MRIGIVCPYSWDVPGGVQFHIRDLAEYFTGLGHEVSVLAPADDDTPLPPYVVSAGRAVPVPYNGSVARLNFGFLSAARVRRWLHDGAFDVIHIHEPTSPSLGLLTCWAAQGPIVATFHTSNPRSRAMIAAYSILQAALEKISARIAVSEYARRTLVEHLGGDAVVIPNGVDVDFFAKAEPKAEWQSGRARCAAGGPVDDGAADATIGFIGRIDEPRKGLPVLMRALPRILAARPGTRLLVAGRGDEEEAVRTLPAELRSRVEFLGMVSDEDKARFLRSIDLYVAPNTGGESFGIILVEAMSAGAPVLASDLDAFAQVLDQGAAGELFANGDAGALADAAVRLLADPARRAELGERGSAHVRRFDWSTVGADILSVYETVTAGAAAVAADDRATGLRARLGLARD</sequence>
<dbReference type="Proteomes" id="UP001221150">
    <property type="component" value="Unassembled WGS sequence"/>
</dbReference>
<dbReference type="Gene3D" id="3.40.50.2000">
    <property type="entry name" value="Glycogen Phosphorylase B"/>
    <property type="match status" value="2"/>
</dbReference>
<keyword evidence="5" id="KW-1185">Reference proteome</keyword>
<comment type="caution">
    <text evidence="4">The sequence shown here is derived from an EMBL/GenBank/DDBJ whole genome shotgun (WGS) entry which is preliminary data.</text>
</comment>
<accession>A0ABT6A503</accession>
<evidence type="ECO:0000256" key="2">
    <source>
        <dbReference type="ARBA" id="ARBA00022679"/>
    </source>
</evidence>
<evidence type="ECO:0000313" key="5">
    <source>
        <dbReference type="Proteomes" id="UP001221150"/>
    </source>
</evidence>
<evidence type="ECO:0000259" key="3">
    <source>
        <dbReference type="Pfam" id="PF13439"/>
    </source>
</evidence>
<feature type="domain" description="Glycosyltransferase subfamily 4-like N-terminal" evidence="3">
    <location>
        <begin position="14"/>
        <end position="173"/>
    </location>
</feature>
<evidence type="ECO:0000313" key="4">
    <source>
        <dbReference type="EMBL" id="MDF3299730.1"/>
    </source>
</evidence>
<dbReference type="InterPro" id="IPR028098">
    <property type="entry name" value="Glyco_trans_4-like_N"/>
</dbReference>
<keyword evidence="2" id="KW-0808">Transferase</keyword>